<dbReference type="SUPFAM" id="SSF47459">
    <property type="entry name" value="HLH, helix-loop-helix DNA-binding domain"/>
    <property type="match status" value="1"/>
</dbReference>
<sequence>MRGRRKNHNALERRRREDLKRSFRELRQVVDELAGNERAAKVLILHKATELAAELRDTEHHIPLPG</sequence>
<reference evidence="3" key="1">
    <citation type="submission" date="2025-08" db="UniProtKB">
        <authorList>
            <consortium name="Ensembl"/>
        </authorList>
    </citation>
    <scope>IDENTIFICATION</scope>
</reference>
<feature type="domain" description="BHLH" evidence="2">
    <location>
        <begin position="3"/>
        <end position="55"/>
    </location>
</feature>
<keyword evidence="1" id="KW-0238">DNA-binding</keyword>
<organism evidence="3 4">
    <name type="scientific">Eptatretus burgeri</name>
    <name type="common">Inshore hagfish</name>
    <dbReference type="NCBI Taxonomy" id="7764"/>
    <lineage>
        <taxon>Eukaryota</taxon>
        <taxon>Metazoa</taxon>
        <taxon>Chordata</taxon>
        <taxon>Craniata</taxon>
        <taxon>Vertebrata</taxon>
        <taxon>Cyclostomata</taxon>
        <taxon>Myxini</taxon>
        <taxon>Myxiniformes</taxon>
        <taxon>Myxinidae</taxon>
        <taxon>Eptatretinae</taxon>
        <taxon>Eptatretus</taxon>
    </lineage>
</organism>
<evidence type="ECO:0000256" key="1">
    <source>
        <dbReference type="ARBA" id="ARBA00023125"/>
    </source>
</evidence>
<dbReference type="Gene3D" id="4.10.280.10">
    <property type="entry name" value="Helix-loop-helix DNA-binding domain"/>
    <property type="match status" value="1"/>
</dbReference>
<evidence type="ECO:0000259" key="2">
    <source>
        <dbReference type="PROSITE" id="PS50888"/>
    </source>
</evidence>
<dbReference type="PANTHER" id="PTHR45851">
    <property type="entry name" value="MYC PROTO-ONCOGENE"/>
    <property type="match status" value="1"/>
</dbReference>
<dbReference type="InterPro" id="IPR050433">
    <property type="entry name" value="Myc_transcription_factors"/>
</dbReference>
<dbReference type="GO" id="GO:0046983">
    <property type="term" value="F:protein dimerization activity"/>
    <property type="evidence" value="ECO:0007669"/>
    <property type="project" value="InterPro"/>
</dbReference>
<accession>A0A8C4R1P6</accession>
<keyword evidence="4" id="KW-1185">Reference proteome</keyword>
<name>A0A8C4R1P6_EPTBU</name>
<dbReference type="InterPro" id="IPR002418">
    <property type="entry name" value="Tscrpt_reg_Myc"/>
</dbReference>
<dbReference type="GO" id="GO:0003677">
    <property type="term" value="F:DNA binding"/>
    <property type="evidence" value="ECO:0007669"/>
    <property type="project" value="UniProtKB-KW"/>
</dbReference>
<dbReference type="FunFam" id="4.10.280.10:FF:000019">
    <property type="entry name" value="Myc proto-oncogene protein"/>
    <property type="match status" value="1"/>
</dbReference>
<dbReference type="GO" id="GO:0003700">
    <property type="term" value="F:DNA-binding transcription factor activity"/>
    <property type="evidence" value="ECO:0007669"/>
    <property type="project" value="InterPro"/>
</dbReference>
<dbReference type="InterPro" id="IPR011598">
    <property type="entry name" value="bHLH_dom"/>
</dbReference>
<dbReference type="Pfam" id="PF00010">
    <property type="entry name" value="HLH"/>
    <property type="match status" value="1"/>
</dbReference>
<dbReference type="InterPro" id="IPR036638">
    <property type="entry name" value="HLH_DNA-bd_sf"/>
</dbReference>
<dbReference type="SMART" id="SM00353">
    <property type="entry name" value="HLH"/>
    <property type="match status" value="1"/>
</dbReference>
<protein>
    <recommendedName>
        <fullName evidence="2">BHLH domain-containing protein</fullName>
    </recommendedName>
</protein>
<dbReference type="PROSITE" id="PS50888">
    <property type="entry name" value="BHLH"/>
    <property type="match status" value="1"/>
</dbReference>
<proteinExistence type="predicted"/>
<dbReference type="AlphaFoldDB" id="A0A8C4R1P6"/>
<dbReference type="Ensembl" id="ENSEBUT00000024518.1">
    <property type="protein sequence ID" value="ENSEBUP00000023942.1"/>
    <property type="gene ID" value="ENSEBUG00000014755.1"/>
</dbReference>
<dbReference type="PRINTS" id="PR00044">
    <property type="entry name" value="LEUZIPPRMYC"/>
</dbReference>
<evidence type="ECO:0000313" key="3">
    <source>
        <dbReference type="Ensembl" id="ENSEBUP00000023942.1"/>
    </source>
</evidence>
<evidence type="ECO:0000313" key="4">
    <source>
        <dbReference type="Proteomes" id="UP000694388"/>
    </source>
</evidence>
<dbReference type="Proteomes" id="UP000694388">
    <property type="component" value="Unplaced"/>
</dbReference>
<reference evidence="3" key="2">
    <citation type="submission" date="2025-09" db="UniProtKB">
        <authorList>
            <consortium name="Ensembl"/>
        </authorList>
    </citation>
    <scope>IDENTIFICATION</scope>
</reference>